<dbReference type="GO" id="GO:0006364">
    <property type="term" value="P:rRNA processing"/>
    <property type="evidence" value="ECO:0007669"/>
    <property type="project" value="TreeGrafter"/>
</dbReference>
<dbReference type="PANTHER" id="PTHR45841:SF1">
    <property type="entry name" value="MRNA TURNOVER PROTEIN 4 HOMOLOG"/>
    <property type="match status" value="1"/>
</dbReference>
<dbReference type="InterPro" id="IPR040637">
    <property type="entry name" value="Ribosomal_uL10-like_insert"/>
</dbReference>
<dbReference type="InterPro" id="IPR051742">
    <property type="entry name" value="Ribosome_Assembly_uL10"/>
</dbReference>
<sequence>MPKSKRDKKVSLTQTKRKGLEFKQKLIDEVRSCADTYTRIFVFSVENMRNSKLKDVRNSWKHSRFFFGKNKVITLALGKQRESEYKENLHKVTQKLVGNVGLLFTNKTKEEVLEWFETFSESEFARSGNAATETVLLPEGPLEEFSFAMEPHLRQLGLPTELRKGIVQLRTDYTVCSEGDTLTPEQARILKLLGMATVEFAIKVEFMWSNDGKVEDIKPDTKSKRKEGKSKRTESAMLE</sequence>
<keyword evidence="9" id="KW-1185">Reference proteome</keyword>
<evidence type="ECO:0000256" key="1">
    <source>
        <dbReference type="ARBA" id="ARBA00004046"/>
    </source>
</evidence>
<dbReference type="GO" id="GO:0005730">
    <property type="term" value="C:nucleolus"/>
    <property type="evidence" value="ECO:0007669"/>
    <property type="project" value="UniProtKB-SubCell"/>
</dbReference>
<keyword evidence="4 5" id="KW-0539">Nucleus</keyword>
<dbReference type="GO" id="GO:0000027">
    <property type="term" value="P:ribosomal large subunit assembly"/>
    <property type="evidence" value="ECO:0007669"/>
    <property type="project" value="InterPro"/>
</dbReference>
<comment type="subcellular location">
    <subcellularLocation>
        <location evidence="5">Cytoplasm</location>
    </subcellularLocation>
    <subcellularLocation>
        <location evidence="5">Nucleus</location>
        <location evidence="5">Nucleolus</location>
    </subcellularLocation>
</comment>
<dbReference type="OrthoDB" id="10262308at2759"/>
<dbReference type="Pfam" id="PF00466">
    <property type="entry name" value="Ribosomal_L10"/>
    <property type="match status" value="1"/>
</dbReference>
<comment type="function">
    <text evidence="1 5">Component of the ribosome assembly machinery. Nuclear paralog of the ribosomal protein P0, it binds pre-60S subunits at an early stage of assembly in the nucleolus, and is replaced by P0 in cytoplasmic pre-60S subunits and mature 80S ribosomes.</text>
</comment>
<name>A0A9Q1BCQ5_HOLLE</name>
<evidence type="ECO:0000256" key="2">
    <source>
        <dbReference type="ARBA" id="ARBA00008889"/>
    </source>
</evidence>
<feature type="compositionally biased region" description="Basic and acidic residues" evidence="6">
    <location>
        <begin position="230"/>
        <end position="239"/>
    </location>
</feature>
<dbReference type="InterPro" id="IPR043141">
    <property type="entry name" value="Ribosomal_uL10-like_sf"/>
</dbReference>
<reference evidence="8" key="1">
    <citation type="submission" date="2021-10" db="EMBL/GenBank/DDBJ databases">
        <title>Tropical sea cucumber genome reveals ecological adaptation and Cuvierian tubules defense mechanism.</title>
        <authorList>
            <person name="Chen T."/>
        </authorList>
    </citation>
    <scope>NUCLEOTIDE SEQUENCE</scope>
    <source>
        <strain evidence="8">Nanhai2018</strain>
        <tissue evidence="8">Muscle</tissue>
    </source>
</reference>
<evidence type="ECO:0000256" key="3">
    <source>
        <dbReference type="ARBA" id="ARBA00022490"/>
    </source>
</evidence>
<dbReference type="EMBL" id="JAIZAY010000022">
    <property type="protein sequence ID" value="KAJ8020434.1"/>
    <property type="molecule type" value="Genomic_DNA"/>
</dbReference>
<keyword evidence="5" id="KW-0690">Ribosome biogenesis</keyword>
<dbReference type="Gene3D" id="3.30.70.1730">
    <property type="match status" value="1"/>
</dbReference>
<evidence type="ECO:0000313" key="9">
    <source>
        <dbReference type="Proteomes" id="UP001152320"/>
    </source>
</evidence>
<accession>A0A9Q1BCQ5</accession>
<evidence type="ECO:0000259" key="7">
    <source>
        <dbReference type="Pfam" id="PF17777"/>
    </source>
</evidence>
<evidence type="ECO:0000256" key="6">
    <source>
        <dbReference type="SAM" id="MobiDB-lite"/>
    </source>
</evidence>
<evidence type="ECO:0000313" key="8">
    <source>
        <dbReference type="EMBL" id="KAJ8020434.1"/>
    </source>
</evidence>
<dbReference type="Proteomes" id="UP001152320">
    <property type="component" value="Chromosome 22"/>
</dbReference>
<comment type="subunit">
    <text evidence="5">Associates with the pre-60S ribosomal particle.</text>
</comment>
<dbReference type="AlphaFoldDB" id="A0A9Q1BCQ5"/>
<dbReference type="Gene3D" id="3.90.105.20">
    <property type="match status" value="1"/>
</dbReference>
<dbReference type="GO" id="GO:0030687">
    <property type="term" value="C:preribosome, large subunit precursor"/>
    <property type="evidence" value="ECO:0007669"/>
    <property type="project" value="TreeGrafter"/>
</dbReference>
<dbReference type="GO" id="GO:0005737">
    <property type="term" value="C:cytoplasm"/>
    <property type="evidence" value="ECO:0007669"/>
    <property type="project" value="UniProtKB-SubCell"/>
</dbReference>
<feature type="domain" description="Large ribosomal subunit protein uL10-like insertion" evidence="7">
    <location>
        <begin position="125"/>
        <end position="194"/>
    </location>
</feature>
<evidence type="ECO:0000256" key="5">
    <source>
        <dbReference type="RuleBase" id="RU364039"/>
    </source>
</evidence>
<comment type="caution">
    <text evidence="8">The sequence shown here is derived from an EMBL/GenBank/DDBJ whole genome shotgun (WGS) entry which is preliminary data.</text>
</comment>
<proteinExistence type="inferred from homology"/>
<dbReference type="CDD" id="cd05796">
    <property type="entry name" value="Ribosomal_P0_like"/>
    <property type="match status" value="1"/>
</dbReference>
<keyword evidence="3 5" id="KW-0963">Cytoplasm</keyword>
<dbReference type="SUPFAM" id="SSF160369">
    <property type="entry name" value="Ribosomal protein L10-like"/>
    <property type="match status" value="1"/>
</dbReference>
<comment type="similarity">
    <text evidence="2 5">Belongs to the universal ribosomal protein uL10 family.</text>
</comment>
<dbReference type="InterPro" id="IPR043164">
    <property type="entry name" value="Ribosomal_uL10-like_insert_sf"/>
</dbReference>
<protein>
    <recommendedName>
        <fullName evidence="5">Ribosome assembly factor mrt4</fullName>
    </recommendedName>
</protein>
<dbReference type="FunFam" id="3.90.105.20:FF:000003">
    <property type="entry name" value="Ribosome assembly factor mrt4"/>
    <property type="match status" value="1"/>
</dbReference>
<dbReference type="PANTHER" id="PTHR45841">
    <property type="entry name" value="MRNA TURNOVER PROTEIN 4 MRTO4"/>
    <property type="match status" value="1"/>
</dbReference>
<gene>
    <name evidence="8" type="ORF">HOLleu_40021</name>
</gene>
<dbReference type="FunFam" id="3.30.70.1730:FF:000004">
    <property type="entry name" value="Ribosome assembly factor mrt4"/>
    <property type="match status" value="1"/>
</dbReference>
<evidence type="ECO:0000256" key="4">
    <source>
        <dbReference type="ARBA" id="ARBA00023242"/>
    </source>
</evidence>
<dbReference type="GO" id="GO:0003723">
    <property type="term" value="F:RNA binding"/>
    <property type="evidence" value="ECO:0007669"/>
    <property type="project" value="TreeGrafter"/>
</dbReference>
<feature type="region of interest" description="Disordered" evidence="6">
    <location>
        <begin position="215"/>
        <end position="239"/>
    </location>
</feature>
<organism evidence="8 9">
    <name type="scientific">Holothuria leucospilota</name>
    <name type="common">Black long sea cucumber</name>
    <name type="synonym">Mertensiothuria leucospilota</name>
    <dbReference type="NCBI Taxonomy" id="206669"/>
    <lineage>
        <taxon>Eukaryota</taxon>
        <taxon>Metazoa</taxon>
        <taxon>Echinodermata</taxon>
        <taxon>Eleutherozoa</taxon>
        <taxon>Echinozoa</taxon>
        <taxon>Holothuroidea</taxon>
        <taxon>Aspidochirotacea</taxon>
        <taxon>Aspidochirotida</taxon>
        <taxon>Holothuriidae</taxon>
        <taxon>Holothuria</taxon>
    </lineage>
</organism>
<dbReference type="InterPro" id="IPR033867">
    <property type="entry name" value="Mrt4"/>
</dbReference>
<dbReference type="InterPro" id="IPR001790">
    <property type="entry name" value="Ribosomal_uL10"/>
</dbReference>
<dbReference type="Pfam" id="PF17777">
    <property type="entry name" value="RL10P_insert"/>
    <property type="match status" value="1"/>
</dbReference>
<dbReference type="GO" id="GO:0000956">
    <property type="term" value="P:nuclear-transcribed mRNA catabolic process"/>
    <property type="evidence" value="ECO:0007669"/>
    <property type="project" value="TreeGrafter"/>
</dbReference>